<keyword evidence="2" id="KW-1185">Reference proteome</keyword>
<evidence type="ECO:0000313" key="1">
    <source>
        <dbReference type="EMBL" id="CAF9943843.1"/>
    </source>
</evidence>
<reference evidence="1" key="1">
    <citation type="submission" date="2021-03" db="EMBL/GenBank/DDBJ databases">
        <authorList>
            <person name="Tagirdzhanova G."/>
        </authorList>
    </citation>
    <scope>NUCLEOTIDE SEQUENCE</scope>
</reference>
<feature type="non-terminal residue" evidence="1">
    <location>
        <position position="167"/>
    </location>
</feature>
<name>A0A8H3JAJ1_9LECA</name>
<proteinExistence type="predicted"/>
<dbReference type="EMBL" id="CAJPDR010001349">
    <property type="protein sequence ID" value="CAF9943843.1"/>
    <property type="molecule type" value="Genomic_DNA"/>
</dbReference>
<comment type="caution">
    <text evidence="1">The sequence shown here is derived from an EMBL/GenBank/DDBJ whole genome shotgun (WGS) entry which is preliminary data.</text>
</comment>
<protein>
    <submittedName>
        <fullName evidence="1">Uncharacterized protein</fullName>
    </submittedName>
</protein>
<dbReference type="Proteomes" id="UP000664203">
    <property type="component" value="Unassembled WGS sequence"/>
</dbReference>
<organism evidence="1 2">
    <name type="scientific">Alectoria fallacina</name>
    <dbReference type="NCBI Taxonomy" id="1903189"/>
    <lineage>
        <taxon>Eukaryota</taxon>
        <taxon>Fungi</taxon>
        <taxon>Dikarya</taxon>
        <taxon>Ascomycota</taxon>
        <taxon>Pezizomycotina</taxon>
        <taxon>Lecanoromycetes</taxon>
        <taxon>OSLEUM clade</taxon>
        <taxon>Lecanoromycetidae</taxon>
        <taxon>Lecanorales</taxon>
        <taxon>Lecanorineae</taxon>
        <taxon>Parmeliaceae</taxon>
        <taxon>Alectoria</taxon>
    </lineage>
</organism>
<evidence type="ECO:0000313" key="2">
    <source>
        <dbReference type="Proteomes" id="UP000664203"/>
    </source>
</evidence>
<sequence>MDSMRRPQAASDQKMKQSKAAAHPLSLCASRQILRGPDQGSDVYITSLVSTSERPGVAKRIGLGPDEATLKICAQLRGIFLGHRACARDYRSVTMKQDPLYFIMRTSHFNHHTIETSYTFLGERAQRSAAISNQRTLGHSLLHFVVTRDKMKKTKVGSYTEKETLRW</sequence>
<gene>
    <name evidence="1" type="ORF">ALECFALPRED_001476</name>
</gene>
<accession>A0A8H3JAJ1</accession>
<dbReference type="AlphaFoldDB" id="A0A8H3JAJ1"/>